<evidence type="ECO:0000256" key="5">
    <source>
        <dbReference type="ARBA" id="ARBA00022827"/>
    </source>
</evidence>
<organism evidence="10 11">
    <name type="scientific">Zymobacter palmae</name>
    <dbReference type="NCBI Taxonomy" id="33074"/>
    <lineage>
        <taxon>Bacteria</taxon>
        <taxon>Pseudomonadati</taxon>
        <taxon>Pseudomonadota</taxon>
        <taxon>Gammaproteobacteria</taxon>
        <taxon>Oceanospirillales</taxon>
        <taxon>Halomonadaceae</taxon>
        <taxon>Zymobacter group</taxon>
        <taxon>Zymobacter</taxon>
    </lineage>
</organism>
<reference evidence="10 11" key="1">
    <citation type="submission" date="2018-09" db="EMBL/GenBank/DDBJ databases">
        <title>Zymobacter palmae IAM14233 (=T109) whole genome analysis.</title>
        <authorList>
            <person name="Yanase H."/>
        </authorList>
    </citation>
    <scope>NUCLEOTIDE SEQUENCE [LARGE SCALE GENOMIC DNA]</scope>
    <source>
        <strain evidence="10 11">IAM14233</strain>
    </source>
</reference>
<dbReference type="InterPro" id="IPR002938">
    <property type="entry name" value="FAD-bd"/>
</dbReference>
<dbReference type="GO" id="GO:0016705">
    <property type="term" value="F:oxidoreductase activity, acting on paired donors, with incorporation or reduction of molecular oxygen"/>
    <property type="evidence" value="ECO:0007669"/>
    <property type="project" value="InterPro"/>
</dbReference>
<keyword evidence="7" id="KW-0503">Monooxygenase</keyword>
<accession>A0A348HD34</accession>
<protein>
    <submittedName>
        <fullName evidence="10">2-polyprenyl-6-methoxyphenol hydroxylase</fullName>
    </submittedName>
</protein>
<keyword evidence="4" id="KW-0285">Flavoprotein</keyword>
<dbReference type="Pfam" id="PF01494">
    <property type="entry name" value="FAD_binding_3"/>
    <property type="match status" value="1"/>
</dbReference>
<evidence type="ECO:0000313" key="11">
    <source>
        <dbReference type="Proteomes" id="UP000267342"/>
    </source>
</evidence>
<keyword evidence="8" id="KW-1133">Transmembrane helix</keyword>
<name>A0A348HD34_9GAMM</name>
<keyword evidence="5" id="KW-0274">FAD</keyword>
<dbReference type="UniPathway" id="UPA00232"/>
<comment type="cofactor">
    <cofactor evidence="1">
        <name>FAD</name>
        <dbReference type="ChEBI" id="CHEBI:57692"/>
    </cofactor>
</comment>
<feature type="transmembrane region" description="Helical" evidence="8">
    <location>
        <begin position="12"/>
        <end position="36"/>
    </location>
</feature>
<dbReference type="KEGG" id="zpl:ZBT109_0760"/>
<keyword evidence="6" id="KW-0560">Oxidoreductase</keyword>
<dbReference type="GO" id="GO:0071949">
    <property type="term" value="F:FAD binding"/>
    <property type="evidence" value="ECO:0007669"/>
    <property type="project" value="InterPro"/>
</dbReference>
<feature type="domain" description="FAD-binding" evidence="9">
    <location>
        <begin position="8"/>
        <end position="319"/>
    </location>
</feature>
<gene>
    <name evidence="10" type="ORF">ZBT109_0760</name>
</gene>
<evidence type="ECO:0000256" key="4">
    <source>
        <dbReference type="ARBA" id="ARBA00022630"/>
    </source>
</evidence>
<evidence type="ECO:0000256" key="7">
    <source>
        <dbReference type="ARBA" id="ARBA00023033"/>
    </source>
</evidence>
<keyword evidence="8" id="KW-0812">Transmembrane</keyword>
<dbReference type="NCBIfam" id="TIGR01988">
    <property type="entry name" value="Ubi-OHases"/>
    <property type="match status" value="1"/>
</dbReference>
<dbReference type="Proteomes" id="UP000267342">
    <property type="component" value="Chromosome"/>
</dbReference>
<evidence type="ECO:0000313" key="10">
    <source>
        <dbReference type="EMBL" id="BBG29536.1"/>
    </source>
</evidence>
<keyword evidence="11" id="KW-1185">Reference proteome</keyword>
<dbReference type="EMBL" id="AP018933">
    <property type="protein sequence ID" value="BBG29536.1"/>
    <property type="molecule type" value="Genomic_DNA"/>
</dbReference>
<evidence type="ECO:0000256" key="8">
    <source>
        <dbReference type="SAM" id="Phobius"/>
    </source>
</evidence>
<evidence type="ECO:0000256" key="1">
    <source>
        <dbReference type="ARBA" id="ARBA00001974"/>
    </source>
</evidence>
<evidence type="ECO:0000256" key="3">
    <source>
        <dbReference type="ARBA" id="ARBA00005349"/>
    </source>
</evidence>
<dbReference type="SUPFAM" id="SSF51905">
    <property type="entry name" value="FAD/NAD(P)-binding domain"/>
    <property type="match status" value="1"/>
</dbReference>
<dbReference type="OrthoDB" id="9769565at2"/>
<dbReference type="AlphaFoldDB" id="A0A348HD34"/>
<dbReference type="PANTHER" id="PTHR43876:SF25">
    <property type="entry name" value="MONOOXYGENASE NMA2164"/>
    <property type="match status" value="1"/>
</dbReference>
<dbReference type="STRING" id="1123510.GCA_000620025_02180"/>
<comment type="pathway">
    <text evidence="2">Cofactor biosynthesis; ubiquinone biosynthesis.</text>
</comment>
<dbReference type="InterPro" id="IPR010971">
    <property type="entry name" value="UbiH/COQ6"/>
</dbReference>
<evidence type="ECO:0000256" key="2">
    <source>
        <dbReference type="ARBA" id="ARBA00004749"/>
    </source>
</evidence>
<sequence length="414" mass="44831">MHQERDTVDVAVIGAGTVGLSAALALLVQGLSVAVIDPRPATSLQDSEYDGRDVALSNGILDWLDTLGALSGLADGERSPIRGARVSDLEVSRSLSFGPVPGADRVGEFIPEHRLRDELFTLVARQAGFQPLLEHRLSGVHMLSDHIQLTLDDGRSLGARLLVAADGRGSKTRSLVNISHRTDDQGFDMLCCRVKHSEPHDGWTLQQFDNGGSIATLPLQGQQTSLALMLKPVDADRVMMMDEGTLRAYLDTRLQGRLGDIALTSSRYRVPLSGSYADRFHAERTILLGDAAVGMLPITAHGLNLGLMGARSLAAEVAVACLNGDDIGGDSVVATVARRAQLTARPLYLATQEIARLFTQRDAISRKLRYLAMTVSHPFQHFVGLNCEQRDARSVPWIGALKEALPLWKRSRPA</sequence>
<evidence type="ECO:0000256" key="6">
    <source>
        <dbReference type="ARBA" id="ARBA00023002"/>
    </source>
</evidence>
<dbReference type="GO" id="GO:0004497">
    <property type="term" value="F:monooxygenase activity"/>
    <property type="evidence" value="ECO:0007669"/>
    <property type="project" value="UniProtKB-KW"/>
</dbReference>
<dbReference type="RefSeq" id="WP_051523836.1">
    <property type="nucleotide sequence ID" value="NZ_AP018933.1"/>
</dbReference>
<keyword evidence="8" id="KW-0472">Membrane</keyword>
<dbReference type="PRINTS" id="PR00420">
    <property type="entry name" value="RNGMNOXGNASE"/>
</dbReference>
<dbReference type="Gene3D" id="3.50.50.60">
    <property type="entry name" value="FAD/NAD(P)-binding domain"/>
    <property type="match status" value="2"/>
</dbReference>
<proteinExistence type="inferred from homology"/>
<dbReference type="InterPro" id="IPR051205">
    <property type="entry name" value="UbiH/COQ6_monooxygenase"/>
</dbReference>
<dbReference type="InterPro" id="IPR036188">
    <property type="entry name" value="FAD/NAD-bd_sf"/>
</dbReference>
<comment type="similarity">
    <text evidence="3">Belongs to the UbiH/COQ6 family.</text>
</comment>
<dbReference type="PANTHER" id="PTHR43876">
    <property type="entry name" value="UBIQUINONE BIOSYNTHESIS MONOOXYGENASE COQ6, MITOCHONDRIAL"/>
    <property type="match status" value="1"/>
</dbReference>
<evidence type="ECO:0000259" key="9">
    <source>
        <dbReference type="Pfam" id="PF01494"/>
    </source>
</evidence>
<dbReference type="GO" id="GO:0006744">
    <property type="term" value="P:ubiquinone biosynthetic process"/>
    <property type="evidence" value="ECO:0007669"/>
    <property type="project" value="UniProtKB-UniPathway"/>
</dbReference>